<reference evidence="1" key="1">
    <citation type="journal article" date="2015" name="Nature">
        <title>Complex archaea that bridge the gap between prokaryotes and eukaryotes.</title>
        <authorList>
            <person name="Spang A."/>
            <person name="Saw J.H."/>
            <person name="Jorgensen S.L."/>
            <person name="Zaremba-Niedzwiedzka K."/>
            <person name="Martijn J."/>
            <person name="Lind A.E."/>
            <person name="van Eijk R."/>
            <person name="Schleper C."/>
            <person name="Guy L."/>
            <person name="Ettema T.J."/>
        </authorList>
    </citation>
    <scope>NUCLEOTIDE SEQUENCE</scope>
</reference>
<proteinExistence type="predicted"/>
<dbReference type="EMBL" id="LAZR01004727">
    <property type="protein sequence ID" value="KKN06103.1"/>
    <property type="molecule type" value="Genomic_DNA"/>
</dbReference>
<dbReference type="AlphaFoldDB" id="A0A0F9QL69"/>
<comment type="caution">
    <text evidence="1">The sequence shown here is derived from an EMBL/GenBank/DDBJ whole genome shotgun (WGS) entry which is preliminary data.</text>
</comment>
<organism evidence="1">
    <name type="scientific">marine sediment metagenome</name>
    <dbReference type="NCBI Taxonomy" id="412755"/>
    <lineage>
        <taxon>unclassified sequences</taxon>
        <taxon>metagenomes</taxon>
        <taxon>ecological metagenomes</taxon>
    </lineage>
</organism>
<protein>
    <submittedName>
        <fullName evidence="1">Uncharacterized protein</fullName>
    </submittedName>
</protein>
<accession>A0A0F9QL69</accession>
<evidence type="ECO:0000313" key="1">
    <source>
        <dbReference type="EMBL" id="KKN06103.1"/>
    </source>
</evidence>
<gene>
    <name evidence="1" type="ORF">LCGC14_1080620</name>
</gene>
<sequence>MKIQPIGRGKIQIGSRYEIPDNPLTASEALYGFGGWLTSRDEPITMSGHHNAGIVADLIDIFCKTNKLEEPRDNWARNLTHPKAIIPNGHRRS</sequence>
<name>A0A0F9QL69_9ZZZZ</name>